<accession>A0AAV7TTW8</accession>
<gene>
    <name evidence="2" type="ORF">NDU88_004553</name>
</gene>
<dbReference type="AlphaFoldDB" id="A0AAV7TTW8"/>
<keyword evidence="3" id="KW-1185">Reference proteome</keyword>
<organism evidence="2 3">
    <name type="scientific">Pleurodeles waltl</name>
    <name type="common">Iberian ribbed newt</name>
    <dbReference type="NCBI Taxonomy" id="8319"/>
    <lineage>
        <taxon>Eukaryota</taxon>
        <taxon>Metazoa</taxon>
        <taxon>Chordata</taxon>
        <taxon>Craniata</taxon>
        <taxon>Vertebrata</taxon>
        <taxon>Euteleostomi</taxon>
        <taxon>Amphibia</taxon>
        <taxon>Batrachia</taxon>
        <taxon>Caudata</taxon>
        <taxon>Salamandroidea</taxon>
        <taxon>Salamandridae</taxon>
        <taxon>Pleurodelinae</taxon>
        <taxon>Pleurodeles</taxon>
    </lineage>
</organism>
<evidence type="ECO:0000256" key="1">
    <source>
        <dbReference type="SAM" id="MobiDB-lite"/>
    </source>
</evidence>
<evidence type="ECO:0000313" key="3">
    <source>
        <dbReference type="Proteomes" id="UP001066276"/>
    </source>
</evidence>
<dbReference type="Proteomes" id="UP001066276">
    <property type="component" value="Chromosome 3_2"/>
</dbReference>
<evidence type="ECO:0000313" key="2">
    <source>
        <dbReference type="EMBL" id="KAJ1179319.1"/>
    </source>
</evidence>
<comment type="caution">
    <text evidence="2">The sequence shown here is derived from an EMBL/GenBank/DDBJ whole genome shotgun (WGS) entry which is preliminary data.</text>
</comment>
<name>A0AAV7TTW8_PLEWA</name>
<proteinExistence type="predicted"/>
<protein>
    <submittedName>
        <fullName evidence="2">Uncharacterized protein</fullName>
    </submittedName>
</protein>
<dbReference type="EMBL" id="JANPWB010000006">
    <property type="protein sequence ID" value="KAJ1179319.1"/>
    <property type="molecule type" value="Genomic_DNA"/>
</dbReference>
<reference evidence="2" key="1">
    <citation type="journal article" date="2022" name="bioRxiv">
        <title>Sequencing and chromosome-scale assembly of the giantPleurodeles waltlgenome.</title>
        <authorList>
            <person name="Brown T."/>
            <person name="Elewa A."/>
            <person name="Iarovenko S."/>
            <person name="Subramanian E."/>
            <person name="Araus A.J."/>
            <person name="Petzold A."/>
            <person name="Susuki M."/>
            <person name="Suzuki K.-i.T."/>
            <person name="Hayashi T."/>
            <person name="Toyoda A."/>
            <person name="Oliveira C."/>
            <person name="Osipova E."/>
            <person name="Leigh N.D."/>
            <person name="Simon A."/>
            <person name="Yun M.H."/>
        </authorList>
    </citation>
    <scope>NUCLEOTIDE SEQUENCE</scope>
    <source>
        <strain evidence="2">20211129_DDA</strain>
        <tissue evidence="2">Liver</tissue>
    </source>
</reference>
<feature type="region of interest" description="Disordered" evidence="1">
    <location>
        <begin position="47"/>
        <end position="66"/>
    </location>
</feature>
<sequence length="66" mass="7498">MRWTYDGDVIAEAFAAYYEGLYASSMAMMYDDCTDFLADTPLQDLRSDDQENAKVGPVGKRSWCEL</sequence>